<keyword evidence="3" id="KW-1185">Reference proteome</keyword>
<evidence type="ECO:0000313" key="2">
    <source>
        <dbReference type="EMBL" id="RZS69084.1"/>
    </source>
</evidence>
<evidence type="ECO:0008006" key="4">
    <source>
        <dbReference type="Google" id="ProtNLM"/>
    </source>
</evidence>
<dbReference type="EMBL" id="SGXA01000003">
    <property type="protein sequence ID" value="RZS69084.1"/>
    <property type="molecule type" value="Genomic_DNA"/>
</dbReference>
<evidence type="ECO:0000256" key="1">
    <source>
        <dbReference type="SAM" id="Phobius"/>
    </source>
</evidence>
<dbReference type="RefSeq" id="WP_130543451.1">
    <property type="nucleotide sequence ID" value="NZ_CP042431.1"/>
</dbReference>
<protein>
    <recommendedName>
        <fullName evidence="4">Heavy-metal resistance protein</fullName>
    </recommendedName>
</protein>
<feature type="transmembrane region" description="Helical" evidence="1">
    <location>
        <begin position="9"/>
        <end position="30"/>
    </location>
</feature>
<keyword evidence="1" id="KW-0812">Transmembrane</keyword>
<dbReference type="Gene3D" id="1.20.120.1490">
    <property type="match status" value="1"/>
</dbReference>
<keyword evidence="1" id="KW-1133">Transmembrane helix</keyword>
<proteinExistence type="predicted"/>
<keyword evidence="1" id="KW-0472">Membrane</keyword>
<dbReference type="OrthoDB" id="595025at2"/>
<name>A0A4Q7MLB4_9BACT</name>
<evidence type="ECO:0000313" key="3">
    <source>
        <dbReference type="Proteomes" id="UP000293874"/>
    </source>
</evidence>
<dbReference type="AlphaFoldDB" id="A0A4Q7MLB4"/>
<accession>A0A4Q7MLB4</accession>
<dbReference type="Proteomes" id="UP000293874">
    <property type="component" value="Unassembled WGS sequence"/>
</dbReference>
<organism evidence="2 3">
    <name type="scientific">Pseudobacter ginsenosidimutans</name>
    <dbReference type="NCBI Taxonomy" id="661488"/>
    <lineage>
        <taxon>Bacteria</taxon>
        <taxon>Pseudomonadati</taxon>
        <taxon>Bacteroidota</taxon>
        <taxon>Chitinophagia</taxon>
        <taxon>Chitinophagales</taxon>
        <taxon>Chitinophagaceae</taxon>
        <taxon>Pseudobacter</taxon>
    </lineage>
</organism>
<sequence>MKKFPQQKWLLWLVVILLGTNILTLSFYWLKERPAKAAVSSSAADKEKKMGQFMVNELKLSPEQETVYWKLRDTLIAQQKPVLDSIRASKKRFFDLMKITQEPQYDSLLSVRGQDVTVLQRQLDLITIHHFEKVRALCTEEQLVKFDTVIAEIVNRMTWGKKPPQPKADSLQAK</sequence>
<comment type="caution">
    <text evidence="2">The sequence shown here is derived from an EMBL/GenBank/DDBJ whole genome shotgun (WGS) entry which is preliminary data.</text>
</comment>
<gene>
    <name evidence="2" type="ORF">EV199_4909</name>
</gene>
<reference evidence="2 3" key="1">
    <citation type="submission" date="2019-02" db="EMBL/GenBank/DDBJ databases">
        <title>Genomic Encyclopedia of Type Strains, Phase IV (KMG-IV): sequencing the most valuable type-strain genomes for metagenomic binning, comparative biology and taxonomic classification.</title>
        <authorList>
            <person name="Goeker M."/>
        </authorList>
    </citation>
    <scope>NUCLEOTIDE SEQUENCE [LARGE SCALE GENOMIC DNA]</scope>
    <source>
        <strain evidence="2 3">DSM 18116</strain>
    </source>
</reference>